<name>A0ACC1I009_9FUNG</name>
<dbReference type="Proteomes" id="UP001145114">
    <property type="component" value="Unassembled WGS sequence"/>
</dbReference>
<reference evidence="1" key="1">
    <citation type="submission" date="2022-06" db="EMBL/GenBank/DDBJ databases">
        <title>Phylogenomic reconstructions and comparative analyses of Kickxellomycotina fungi.</title>
        <authorList>
            <person name="Reynolds N.K."/>
            <person name="Stajich J.E."/>
            <person name="Barry K."/>
            <person name="Grigoriev I.V."/>
            <person name="Crous P."/>
            <person name="Smith M.E."/>
        </authorList>
    </citation>
    <scope>NUCLEOTIDE SEQUENCE</scope>
    <source>
        <strain evidence="1">RSA 2271</strain>
    </source>
</reference>
<sequence length="126" mass="14299">MSVTGAQKDNEGNSKIDWGLDPLFWATAKLFIADIHAAEQTHLPVDDGTATITCIEWRFRPEGHEFESGKSESIPLNTLVCVVGKITEFRNQRQLKIRPPYPSVLSDPNLEALAWLERLEARRRIK</sequence>
<dbReference type="EMBL" id="JAMZIH010000071">
    <property type="protein sequence ID" value="KAJ1680029.1"/>
    <property type="molecule type" value="Genomic_DNA"/>
</dbReference>
<protein>
    <submittedName>
        <fullName evidence="1">Uncharacterized protein</fullName>
    </submittedName>
</protein>
<keyword evidence="2" id="KW-1185">Reference proteome</keyword>
<gene>
    <name evidence="1" type="ORF">EV182_000828</name>
</gene>
<evidence type="ECO:0000313" key="2">
    <source>
        <dbReference type="Proteomes" id="UP001145114"/>
    </source>
</evidence>
<evidence type="ECO:0000313" key="1">
    <source>
        <dbReference type="EMBL" id="KAJ1680029.1"/>
    </source>
</evidence>
<comment type="caution">
    <text evidence="1">The sequence shown here is derived from an EMBL/GenBank/DDBJ whole genome shotgun (WGS) entry which is preliminary data.</text>
</comment>
<organism evidence="1 2">
    <name type="scientific">Spiromyces aspiralis</name>
    <dbReference type="NCBI Taxonomy" id="68401"/>
    <lineage>
        <taxon>Eukaryota</taxon>
        <taxon>Fungi</taxon>
        <taxon>Fungi incertae sedis</taxon>
        <taxon>Zoopagomycota</taxon>
        <taxon>Kickxellomycotina</taxon>
        <taxon>Kickxellomycetes</taxon>
        <taxon>Kickxellales</taxon>
        <taxon>Kickxellaceae</taxon>
        <taxon>Spiromyces</taxon>
    </lineage>
</organism>
<proteinExistence type="predicted"/>
<accession>A0ACC1I009</accession>